<comment type="caution">
    <text evidence="1">The sequence shown here is derived from an EMBL/GenBank/DDBJ whole genome shotgun (WGS) entry which is preliminary data.</text>
</comment>
<organism evidence="1 2">
    <name type="scientific">Choristoneura fumiferana</name>
    <name type="common">Spruce budworm moth</name>
    <name type="synonym">Archips fumiferana</name>
    <dbReference type="NCBI Taxonomy" id="7141"/>
    <lineage>
        <taxon>Eukaryota</taxon>
        <taxon>Metazoa</taxon>
        <taxon>Ecdysozoa</taxon>
        <taxon>Arthropoda</taxon>
        <taxon>Hexapoda</taxon>
        <taxon>Insecta</taxon>
        <taxon>Pterygota</taxon>
        <taxon>Neoptera</taxon>
        <taxon>Endopterygota</taxon>
        <taxon>Lepidoptera</taxon>
        <taxon>Glossata</taxon>
        <taxon>Ditrysia</taxon>
        <taxon>Tortricoidea</taxon>
        <taxon>Tortricidae</taxon>
        <taxon>Tortricinae</taxon>
        <taxon>Choristoneura</taxon>
    </lineage>
</organism>
<dbReference type="Proteomes" id="UP001064048">
    <property type="component" value="Chromosome 23"/>
</dbReference>
<sequence>MAAQWEIKGKTCLITGGASGIGALYVESYLREGAKFVAMLDIAEGKGKALAAKLNETYPGKVEFVKCDVSKEDSVTAAFNAVVSKVKQLDIIINNAGIMNDAENIWRTACDVNWQGLVSLTLKGVKHMRKDEGGAGGTVINVSSIAAFLMTPYLPIYNGSKAAVMHFSRCLAIDPFHAKTGVRVLTICFSATDTPLLEGLPERVIDPMHVQTIISSVDSLKNQ</sequence>
<accession>A0ACC0KS54</accession>
<feature type="non-terminal residue" evidence="1">
    <location>
        <position position="223"/>
    </location>
</feature>
<keyword evidence="2" id="KW-1185">Reference proteome</keyword>
<name>A0ACC0KS54_CHOFU</name>
<evidence type="ECO:0000313" key="2">
    <source>
        <dbReference type="Proteomes" id="UP001064048"/>
    </source>
</evidence>
<evidence type="ECO:0000313" key="1">
    <source>
        <dbReference type="EMBL" id="KAI8439229.1"/>
    </source>
</evidence>
<dbReference type="EMBL" id="CM046123">
    <property type="protein sequence ID" value="KAI8439229.1"/>
    <property type="molecule type" value="Genomic_DNA"/>
</dbReference>
<reference evidence="1 2" key="1">
    <citation type="journal article" date="2022" name="Genome Biol. Evol.">
        <title>The Spruce Budworm Genome: Reconstructing the Evolutionary History of Antifreeze Proteins.</title>
        <authorList>
            <person name="Beliveau C."/>
            <person name="Gagne P."/>
            <person name="Picq S."/>
            <person name="Vernygora O."/>
            <person name="Keeling C.I."/>
            <person name="Pinkney K."/>
            <person name="Doucet D."/>
            <person name="Wen F."/>
            <person name="Johnston J.S."/>
            <person name="Maaroufi H."/>
            <person name="Boyle B."/>
            <person name="Laroche J."/>
            <person name="Dewar K."/>
            <person name="Juretic N."/>
            <person name="Blackburn G."/>
            <person name="Nisole A."/>
            <person name="Brunet B."/>
            <person name="Brandao M."/>
            <person name="Lumley L."/>
            <person name="Duan J."/>
            <person name="Quan G."/>
            <person name="Lucarotti C.J."/>
            <person name="Roe A.D."/>
            <person name="Sperling F.A.H."/>
            <person name="Levesque R.C."/>
            <person name="Cusson M."/>
        </authorList>
    </citation>
    <scope>NUCLEOTIDE SEQUENCE [LARGE SCALE GENOMIC DNA]</scope>
    <source>
        <strain evidence="1">Glfc:IPQL:Cfum</strain>
    </source>
</reference>
<protein>
    <submittedName>
        <fullName evidence="1">Uncharacterized protein</fullName>
    </submittedName>
</protein>
<gene>
    <name evidence="1" type="ORF">MSG28_013070</name>
</gene>
<proteinExistence type="predicted"/>